<evidence type="ECO:0008006" key="7">
    <source>
        <dbReference type="Google" id="ProtNLM"/>
    </source>
</evidence>
<dbReference type="InterPro" id="IPR010909">
    <property type="entry name" value="PLAC"/>
</dbReference>
<dbReference type="InterPro" id="IPR036179">
    <property type="entry name" value="Ig-like_dom_sf"/>
</dbReference>
<protein>
    <recommendedName>
        <fullName evidence="7">Papilin</fullName>
    </recommendedName>
</protein>
<feature type="domain" description="Ig-like" evidence="4">
    <location>
        <begin position="5"/>
        <end position="96"/>
    </location>
</feature>
<dbReference type="SMART" id="SM00409">
    <property type="entry name" value="IG"/>
    <property type="match status" value="2"/>
</dbReference>
<dbReference type="SUPFAM" id="SSF48726">
    <property type="entry name" value="Immunoglobulin"/>
    <property type="match status" value="2"/>
</dbReference>
<evidence type="ECO:0000256" key="3">
    <source>
        <dbReference type="SAM" id="MobiDB-lite"/>
    </source>
</evidence>
<dbReference type="PANTHER" id="PTHR10075">
    <property type="entry name" value="BASIGIN RELATED"/>
    <property type="match status" value="1"/>
</dbReference>
<dbReference type="AlphaFoldDB" id="A0A7R9JSZ0"/>
<dbReference type="InterPro" id="IPR007110">
    <property type="entry name" value="Ig-like_dom"/>
</dbReference>
<evidence type="ECO:0000313" key="6">
    <source>
        <dbReference type="EMBL" id="CAD7588890.1"/>
    </source>
</evidence>
<dbReference type="InterPro" id="IPR003598">
    <property type="entry name" value="Ig_sub2"/>
</dbReference>
<dbReference type="InterPro" id="IPR003599">
    <property type="entry name" value="Ig_sub"/>
</dbReference>
<sequence length="368" mass="41012">MLVEPTSRPAEVIGEDSTYVVVALGAPTVLQCYAIGWPRPSVTWWRGDRMLPFSSELFEQRRDYSLLIHSVTLRNLGPYTCQAYNGLGRAASWTVTVQAVGPVYSENPEDVEYTKYLVHPPQRPETPIVAERPTYPYRPARPPQPPQPETPRPRPPPPPPVPETTPIPTQPQVQPDSPPETPRVYIVPVQANVSMSQTVFPVGSDISIPCDVDGYPIPRVTWYKDGQPLQSEDRLQISVALYFTTPSFTTQDFLFSGVYIHPNCTDNPFFANCRLIVQAQYCTHRYYARFCCKSCTLAGQLPSHGAHLEKTGQFLGQYLKRAPTLTSQRVRLSGSGQIPREARINSSPSSHSLVGPTQEANMPSIYSG</sequence>
<feature type="domain" description="PLAC" evidence="5">
    <location>
        <begin position="260"/>
        <end position="299"/>
    </location>
</feature>
<dbReference type="Gene3D" id="2.60.40.10">
    <property type="entry name" value="Immunoglobulins"/>
    <property type="match status" value="2"/>
</dbReference>
<evidence type="ECO:0000259" key="5">
    <source>
        <dbReference type="PROSITE" id="PS50900"/>
    </source>
</evidence>
<keyword evidence="2" id="KW-0393">Immunoglobulin domain</keyword>
<name>A0A7R9JSZ0_TIMGE</name>
<dbReference type="Pfam" id="PF08686">
    <property type="entry name" value="PLAC"/>
    <property type="match status" value="1"/>
</dbReference>
<evidence type="ECO:0000259" key="4">
    <source>
        <dbReference type="PROSITE" id="PS50835"/>
    </source>
</evidence>
<keyword evidence="1" id="KW-0732">Signal</keyword>
<dbReference type="PROSITE" id="PS50900">
    <property type="entry name" value="PLAC"/>
    <property type="match status" value="1"/>
</dbReference>
<dbReference type="Pfam" id="PF07679">
    <property type="entry name" value="I-set"/>
    <property type="match status" value="2"/>
</dbReference>
<feature type="compositionally biased region" description="Pro residues" evidence="3">
    <location>
        <begin position="139"/>
        <end position="169"/>
    </location>
</feature>
<dbReference type="PANTHER" id="PTHR10075:SF14">
    <property type="entry name" value="CELL ADHESION MOLECULE DSCAM2-RELATED"/>
    <property type="match status" value="1"/>
</dbReference>
<dbReference type="PROSITE" id="PS50835">
    <property type="entry name" value="IG_LIKE"/>
    <property type="match status" value="2"/>
</dbReference>
<dbReference type="InterPro" id="IPR013098">
    <property type="entry name" value="Ig_I-set"/>
</dbReference>
<dbReference type="InterPro" id="IPR013783">
    <property type="entry name" value="Ig-like_fold"/>
</dbReference>
<feature type="compositionally biased region" description="Polar residues" evidence="3">
    <location>
        <begin position="358"/>
        <end position="368"/>
    </location>
</feature>
<accession>A0A7R9JSZ0</accession>
<reference evidence="6" key="1">
    <citation type="submission" date="2020-11" db="EMBL/GenBank/DDBJ databases">
        <authorList>
            <person name="Tran Van P."/>
        </authorList>
    </citation>
    <scope>NUCLEOTIDE SEQUENCE</scope>
</reference>
<evidence type="ECO:0000256" key="2">
    <source>
        <dbReference type="ARBA" id="ARBA00023319"/>
    </source>
</evidence>
<evidence type="ECO:0000256" key="1">
    <source>
        <dbReference type="ARBA" id="ARBA00022729"/>
    </source>
</evidence>
<feature type="region of interest" description="Disordered" evidence="3">
    <location>
        <begin position="116"/>
        <end position="182"/>
    </location>
</feature>
<dbReference type="SMART" id="SM00408">
    <property type="entry name" value="IGc2"/>
    <property type="match status" value="2"/>
</dbReference>
<dbReference type="EMBL" id="OE839896">
    <property type="protein sequence ID" value="CAD7588890.1"/>
    <property type="molecule type" value="Genomic_DNA"/>
</dbReference>
<proteinExistence type="predicted"/>
<feature type="domain" description="Ig-like" evidence="4">
    <location>
        <begin position="182"/>
        <end position="292"/>
    </location>
</feature>
<feature type="region of interest" description="Disordered" evidence="3">
    <location>
        <begin position="330"/>
        <end position="368"/>
    </location>
</feature>
<dbReference type="GO" id="GO:0048468">
    <property type="term" value="P:cell development"/>
    <property type="evidence" value="ECO:0007669"/>
    <property type="project" value="UniProtKB-ARBA"/>
</dbReference>
<gene>
    <name evidence="6" type="ORF">TGEB3V08_LOCUS2908</name>
</gene>
<organism evidence="6">
    <name type="scientific">Timema genevievae</name>
    <name type="common">Walking stick</name>
    <dbReference type="NCBI Taxonomy" id="629358"/>
    <lineage>
        <taxon>Eukaryota</taxon>
        <taxon>Metazoa</taxon>
        <taxon>Ecdysozoa</taxon>
        <taxon>Arthropoda</taxon>
        <taxon>Hexapoda</taxon>
        <taxon>Insecta</taxon>
        <taxon>Pterygota</taxon>
        <taxon>Neoptera</taxon>
        <taxon>Polyneoptera</taxon>
        <taxon>Phasmatodea</taxon>
        <taxon>Timematodea</taxon>
        <taxon>Timematoidea</taxon>
        <taxon>Timematidae</taxon>
        <taxon>Timema</taxon>
    </lineage>
</organism>